<proteinExistence type="predicted"/>
<sequence length="59" mass="6832">MILSITGYPRLADRKLLRHSEASLDELYASIDELLFHSESTQELIWIKGICNEMTEPRP</sequence>
<evidence type="ECO:0000313" key="1">
    <source>
        <dbReference type="EMBL" id="MXQ52467.1"/>
    </source>
</evidence>
<name>A0A6I4VM20_9BACL</name>
<protein>
    <submittedName>
        <fullName evidence="1">Uncharacterized protein</fullName>
    </submittedName>
</protein>
<gene>
    <name evidence="1" type="ORF">GSM42_01600</name>
</gene>
<evidence type="ECO:0000313" key="2">
    <source>
        <dbReference type="Proteomes" id="UP000430692"/>
    </source>
</evidence>
<dbReference type="RefSeq" id="WP_160799487.1">
    <property type="nucleotide sequence ID" value="NZ_WUUL01000001.1"/>
</dbReference>
<comment type="caution">
    <text evidence="1">The sequence shown here is derived from an EMBL/GenBank/DDBJ whole genome shotgun (WGS) entry which is preliminary data.</text>
</comment>
<dbReference type="Proteomes" id="UP000430692">
    <property type="component" value="Unassembled WGS sequence"/>
</dbReference>
<dbReference type="EMBL" id="WUUL01000001">
    <property type="protein sequence ID" value="MXQ52467.1"/>
    <property type="molecule type" value="Genomic_DNA"/>
</dbReference>
<organism evidence="1 2">
    <name type="scientific">Shimazuella alba</name>
    <dbReference type="NCBI Taxonomy" id="2690964"/>
    <lineage>
        <taxon>Bacteria</taxon>
        <taxon>Bacillati</taxon>
        <taxon>Bacillota</taxon>
        <taxon>Bacilli</taxon>
        <taxon>Bacillales</taxon>
        <taxon>Thermoactinomycetaceae</taxon>
        <taxon>Shimazuella</taxon>
    </lineage>
</organism>
<accession>A0A6I4VM20</accession>
<dbReference type="AlphaFoldDB" id="A0A6I4VM20"/>
<reference evidence="1 2" key="1">
    <citation type="submission" date="2019-12" db="EMBL/GenBank/DDBJ databases">
        <title>Whole-genome analyses of novel actinobacteria.</title>
        <authorList>
            <person name="Sahin N."/>
            <person name="Saygin H."/>
        </authorList>
    </citation>
    <scope>NUCLEOTIDE SEQUENCE [LARGE SCALE GENOMIC DNA]</scope>
    <source>
        <strain evidence="1 2">KC615</strain>
    </source>
</reference>
<keyword evidence="2" id="KW-1185">Reference proteome</keyword>